<dbReference type="InterPro" id="IPR016186">
    <property type="entry name" value="C-type_lectin-like/link_sf"/>
</dbReference>
<dbReference type="SUPFAM" id="SSF56436">
    <property type="entry name" value="C-type lectin-like"/>
    <property type="match status" value="1"/>
</dbReference>
<keyword evidence="3" id="KW-0768">Sushi</keyword>
<proteinExistence type="predicted"/>
<reference evidence="7" key="2">
    <citation type="submission" date="2025-08" db="UniProtKB">
        <authorList>
            <consortium name="RefSeq"/>
        </authorList>
    </citation>
    <scope>IDENTIFICATION</scope>
    <source>
        <strain evidence="7">S238N-H82</strain>
        <tissue evidence="7">Testes</tissue>
    </source>
</reference>
<feature type="disulfide bond" evidence="3">
    <location>
        <begin position="83"/>
        <end position="110"/>
    </location>
</feature>
<dbReference type="Pfam" id="PF00059">
    <property type="entry name" value="Lectin_C"/>
    <property type="match status" value="1"/>
</dbReference>
<dbReference type="InterPro" id="IPR018378">
    <property type="entry name" value="C-type_lectin_CS"/>
</dbReference>
<keyword evidence="1" id="KW-0732">Signal</keyword>
<evidence type="ECO:0000313" key="7">
    <source>
        <dbReference type="RefSeq" id="XP_035689585.1"/>
    </source>
</evidence>
<dbReference type="SMART" id="SM00034">
    <property type="entry name" value="CLECT"/>
    <property type="match status" value="1"/>
</dbReference>
<dbReference type="InterPro" id="IPR022041">
    <property type="entry name" value="Methyltransf_FA"/>
</dbReference>
<dbReference type="GeneID" id="118424886"/>
<evidence type="ECO:0000256" key="3">
    <source>
        <dbReference type="PROSITE-ProRule" id="PRU00302"/>
    </source>
</evidence>
<dbReference type="InterPro" id="IPR001304">
    <property type="entry name" value="C-type_lectin-like"/>
</dbReference>
<sequence>MEQRLVKKTNMTAIRCPLLRPPVNGYVRGSNSYGDVTNFTCDPGYNLVGASSLTSVQCPFLPRPTNGFVSGSNSYGDVTNFTCDPGYNLVGAPSLTCLRDGTWRGQPPTCAACDTFSTDTQYRYRWNLPRLTGDRFEFEVKATNDVHVALSSQRHDLANMYEIVIGGWGNTHSVIRRSKQGTHHATASTPDINSPTEYRKFWITWSSDGTIAVGRGGETEPFMQWKDPDPLPIIYAGYSTGWWSTGLWRFCHNTDKPQRNGSCKVGYRLVFGTCILLSLEEMSYAAAKKACRKDGASLAMPKTEDLDVALRNLVKTVGENREHWIGMKRLHTRSWQWEDGTDLGNYQAWCPGEPSNRGWIFNMNKFCVQYWSGCTESIMWDDTECYRSKQFICQASPN</sequence>
<dbReference type="KEGG" id="bfo:118424886"/>
<dbReference type="RefSeq" id="XP_035689585.1">
    <property type="nucleotide sequence ID" value="XM_035833692.1"/>
</dbReference>
<evidence type="ECO:0000259" key="5">
    <source>
        <dbReference type="PROSITE" id="PS50923"/>
    </source>
</evidence>
<dbReference type="InterPro" id="IPR035976">
    <property type="entry name" value="Sushi/SCR/CCP_sf"/>
</dbReference>
<feature type="domain" description="Sushi" evidence="5">
    <location>
        <begin position="56"/>
        <end position="112"/>
    </location>
</feature>
<dbReference type="PANTHER" id="PTHR36695">
    <property type="entry name" value="AGAP008648-PA"/>
    <property type="match status" value="1"/>
</dbReference>
<dbReference type="Proteomes" id="UP000001554">
    <property type="component" value="Chromosome 10"/>
</dbReference>
<gene>
    <name evidence="7" type="primary">LOC118424886</name>
</gene>
<feature type="domain" description="C-type lectin" evidence="4">
    <location>
        <begin position="270"/>
        <end position="394"/>
    </location>
</feature>
<evidence type="ECO:0000256" key="1">
    <source>
        <dbReference type="ARBA" id="ARBA00022729"/>
    </source>
</evidence>
<dbReference type="SUPFAM" id="SSF57535">
    <property type="entry name" value="Complement control module/SCR domain"/>
    <property type="match status" value="2"/>
</dbReference>
<keyword evidence="6" id="KW-1185">Reference proteome</keyword>
<evidence type="ECO:0000313" key="6">
    <source>
        <dbReference type="Proteomes" id="UP000001554"/>
    </source>
</evidence>
<keyword evidence="2 3" id="KW-1015">Disulfide bond</keyword>
<dbReference type="AlphaFoldDB" id="A0A9J7N4B4"/>
<dbReference type="InterPro" id="IPR000436">
    <property type="entry name" value="Sushi_SCR_CCP_dom"/>
</dbReference>
<dbReference type="SMART" id="SM00032">
    <property type="entry name" value="CCP"/>
    <property type="match status" value="2"/>
</dbReference>
<organism evidence="6 7">
    <name type="scientific">Branchiostoma floridae</name>
    <name type="common">Florida lancelet</name>
    <name type="synonym">Amphioxus</name>
    <dbReference type="NCBI Taxonomy" id="7739"/>
    <lineage>
        <taxon>Eukaryota</taxon>
        <taxon>Metazoa</taxon>
        <taxon>Chordata</taxon>
        <taxon>Cephalochordata</taxon>
        <taxon>Leptocardii</taxon>
        <taxon>Amphioxiformes</taxon>
        <taxon>Branchiostomatidae</taxon>
        <taxon>Branchiostoma</taxon>
    </lineage>
</organism>
<dbReference type="PROSITE" id="PS50923">
    <property type="entry name" value="SUSHI"/>
    <property type="match status" value="1"/>
</dbReference>
<dbReference type="Gene3D" id="3.10.100.10">
    <property type="entry name" value="Mannose-Binding Protein A, subunit A"/>
    <property type="match status" value="1"/>
</dbReference>
<evidence type="ECO:0000256" key="2">
    <source>
        <dbReference type="ARBA" id="ARBA00023157"/>
    </source>
</evidence>
<name>A0A9J7N4B4_BRAFL</name>
<evidence type="ECO:0000259" key="4">
    <source>
        <dbReference type="PROSITE" id="PS50041"/>
    </source>
</evidence>
<dbReference type="PROSITE" id="PS50041">
    <property type="entry name" value="C_TYPE_LECTIN_2"/>
    <property type="match status" value="1"/>
</dbReference>
<dbReference type="Gene3D" id="2.10.70.10">
    <property type="entry name" value="Complement Module, domain 1"/>
    <property type="match status" value="2"/>
</dbReference>
<accession>A0A9J7N4B4</accession>
<dbReference type="Pfam" id="PF12248">
    <property type="entry name" value="Methyltransf_FA"/>
    <property type="match status" value="1"/>
</dbReference>
<dbReference type="CDD" id="cd00037">
    <property type="entry name" value="CLECT"/>
    <property type="match status" value="1"/>
</dbReference>
<dbReference type="CDD" id="cd00033">
    <property type="entry name" value="CCP"/>
    <property type="match status" value="1"/>
</dbReference>
<protein>
    <submittedName>
        <fullName evidence="7">Uncharacterized protein LOC118424886</fullName>
    </submittedName>
</protein>
<comment type="caution">
    <text evidence="3">Lacks conserved residue(s) required for the propagation of feature annotation.</text>
</comment>
<dbReference type="OrthoDB" id="2142040at2759"/>
<dbReference type="PANTHER" id="PTHR36695:SF12">
    <property type="entry name" value="AGAP008648-PA"/>
    <property type="match status" value="1"/>
</dbReference>
<dbReference type="InterPro" id="IPR016187">
    <property type="entry name" value="CTDL_fold"/>
</dbReference>
<dbReference type="Pfam" id="PF00084">
    <property type="entry name" value="Sushi"/>
    <property type="match status" value="2"/>
</dbReference>
<dbReference type="PROSITE" id="PS00615">
    <property type="entry name" value="C_TYPE_LECTIN_1"/>
    <property type="match status" value="1"/>
</dbReference>
<reference evidence="6" key="1">
    <citation type="journal article" date="2020" name="Nat. Ecol. Evol.">
        <title>Deeply conserved synteny resolves early events in vertebrate evolution.</title>
        <authorList>
            <person name="Simakov O."/>
            <person name="Marletaz F."/>
            <person name="Yue J.X."/>
            <person name="O'Connell B."/>
            <person name="Jenkins J."/>
            <person name="Brandt A."/>
            <person name="Calef R."/>
            <person name="Tung C.H."/>
            <person name="Huang T.K."/>
            <person name="Schmutz J."/>
            <person name="Satoh N."/>
            <person name="Yu J.K."/>
            <person name="Putnam N.H."/>
            <person name="Green R.E."/>
            <person name="Rokhsar D.S."/>
        </authorList>
    </citation>
    <scope>NUCLEOTIDE SEQUENCE [LARGE SCALE GENOMIC DNA]</scope>
    <source>
        <strain evidence="6">S238N-H82</strain>
    </source>
</reference>